<evidence type="ECO:0000313" key="4">
    <source>
        <dbReference type="Proteomes" id="UP001152876"/>
    </source>
</evidence>
<evidence type="ECO:0000256" key="1">
    <source>
        <dbReference type="SAM" id="MobiDB-lite"/>
    </source>
</evidence>
<dbReference type="InterPro" id="IPR047111">
    <property type="entry name" value="YbaP-like"/>
</dbReference>
<dbReference type="Proteomes" id="UP001152876">
    <property type="component" value="Unassembled WGS sequence"/>
</dbReference>
<dbReference type="CDD" id="cd14789">
    <property type="entry name" value="Tiki"/>
    <property type="match status" value="1"/>
</dbReference>
<protein>
    <submittedName>
        <fullName evidence="3">GumN family protein</fullName>
    </submittedName>
</protein>
<dbReference type="Pfam" id="PF01963">
    <property type="entry name" value="TraB_PrgY_gumN"/>
    <property type="match status" value="1"/>
</dbReference>
<dbReference type="PANTHER" id="PTHR40590:SF1">
    <property type="entry name" value="CYTOPLASMIC PROTEIN"/>
    <property type="match status" value="1"/>
</dbReference>
<feature type="signal peptide" evidence="2">
    <location>
        <begin position="1"/>
        <end position="28"/>
    </location>
</feature>
<gene>
    <name evidence="3" type="ORF">H010_00250</name>
</gene>
<organism evidence="3 4">
    <name type="scientific">Hydrogenophaga taeniospiralis CCUG 15921</name>
    <dbReference type="NCBI Taxonomy" id="1281780"/>
    <lineage>
        <taxon>Bacteria</taxon>
        <taxon>Pseudomonadati</taxon>
        <taxon>Pseudomonadota</taxon>
        <taxon>Betaproteobacteria</taxon>
        <taxon>Burkholderiales</taxon>
        <taxon>Comamonadaceae</taxon>
        <taxon>Hydrogenophaga</taxon>
    </lineage>
</organism>
<evidence type="ECO:0000313" key="3">
    <source>
        <dbReference type="EMBL" id="MDG5973659.1"/>
    </source>
</evidence>
<comment type="caution">
    <text evidence="3">The sequence shown here is derived from an EMBL/GenBank/DDBJ whole genome shotgun (WGS) entry which is preliminary data.</text>
</comment>
<accession>A0A9X4NPQ7</accession>
<evidence type="ECO:0000256" key="2">
    <source>
        <dbReference type="SAM" id="SignalP"/>
    </source>
</evidence>
<dbReference type="OrthoDB" id="9025834at2"/>
<dbReference type="PANTHER" id="PTHR40590">
    <property type="entry name" value="CYTOPLASMIC PROTEIN-RELATED"/>
    <property type="match status" value="1"/>
</dbReference>
<dbReference type="AlphaFoldDB" id="A0A9X4NPQ7"/>
<dbReference type="RefSeq" id="WP_068169419.1">
    <property type="nucleotide sequence ID" value="NZ_AOGK01000001.1"/>
</dbReference>
<sequence length="321" mass="34882">MFYRSIFWRRFTATAAFAALCSAIPAMAAPADAASCPPQPSPPSRELMQKAQRQATDRGFLWRISRDGRDSFLYGTIHAGRPEWFALGPRAEASLARTGLLALEVNVTDPAVLDALRATAQGPARSLPAELMQSLRSAWAAECLPAAALDQGAAEYHATLLAVAQAQRQGLFSLYGAESVLLMHSLRAQRPVVGLESVQTQLSALLARDDEEATTMVREMLAELQRPQAVRSLERLAQAWASRDLKDLEAYADWCDCLNTPTDREVFARLVGGRNPGMAEAIERLHAEVSVFAAVGSLHLVGPQGLPALLESKGFKISRVF</sequence>
<keyword evidence="2" id="KW-0732">Signal</keyword>
<reference evidence="3" key="1">
    <citation type="submission" date="2013-01" db="EMBL/GenBank/DDBJ databases">
        <title>Genome draft of Hydrogenophaga taeniospiralis 2K1.</title>
        <authorList>
            <person name="Gomila M."/>
            <person name="Lalucat J."/>
        </authorList>
    </citation>
    <scope>NUCLEOTIDE SEQUENCE</scope>
    <source>
        <strain evidence="3">CCUG 15921</strain>
    </source>
</reference>
<dbReference type="InterPro" id="IPR002816">
    <property type="entry name" value="TraB/PrgY/GumN_fam"/>
</dbReference>
<proteinExistence type="predicted"/>
<keyword evidence="4" id="KW-1185">Reference proteome</keyword>
<feature type="region of interest" description="Disordered" evidence="1">
    <location>
        <begin position="31"/>
        <end position="50"/>
    </location>
</feature>
<feature type="chain" id="PRO_5040953517" evidence="2">
    <location>
        <begin position="29"/>
        <end position="321"/>
    </location>
</feature>
<dbReference type="EMBL" id="AOGK01000001">
    <property type="protein sequence ID" value="MDG5973659.1"/>
    <property type="molecule type" value="Genomic_DNA"/>
</dbReference>
<name>A0A9X4NPQ7_9BURK</name>